<organism evidence="3 4">
    <name type="scientific">Marseilla massiliensis</name>
    <dbReference type="NCBI Taxonomy" id="1841864"/>
    <lineage>
        <taxon>Bacteria</taxon>
        <taxon>Pseudomonadati</taxon>
        <taxon>Bacteroidota</taxon>
        <taxon>Bacteroidia</taxon>
        <taxon>Bacteroidales</taxon>
        <taxon>Prevotellaceae</taxon>
        <taxon>Marseilla</taxon>
    </lineage>
</organism>
<protein>
    <submittedName>
        <fullName evidence="3">ISL3 family transposase</fullName>
    </submittedName>
</protein>
<feature type="domain" description="Transposase IS204/IS1001/IS1096/IS1165 helix-turn-helix" evidence="2">
    <location>
        <begin position="88"/>
        <end position="137"/>
    </location>
</feature>
<accession>A0A938WW40</accession>
<dbReference type="PANTHER" id="PTHR33498:SF1">
    <property type="entry name" value="TRANSPOSASE FOR INSERTION SEQUENCE ELEMENT IS1557"/>
    <property type="match status" value="1"/>
</dbReference>
<sequence>MNSNFLCKVYGVRGYRVTGQCHKDNKTILKIERKHVKICCRHCGNIGISLDGSRIRDILCVPFGLRKTLLRVRIRRYRCPKCGHVCQESVPFVTGNRHYSHRFAQYAAVLLKTCTIKSVATLLSVSWDTVKRIHKEYLRRRYTPVSLKGVRNIGIDEFSIRRGVEFRTIVVDIDTGRIIHVGRGRGGDALLPFWERVRRHGVMIRYVATDLSPAFVASVLENAPQATLVFDHFHVVRLMNDALDDIRRTLYRHERSVMRRRVLLGTRYLLLRNAEDVLDGKHRTRLDNALAMNEPLSKAYYMKESMRQIWMQPTKDNAEKELYAWVEQARQSKVPRLARMAATIMAHRTGILAWYDCHFSTAKVEGINNKIKVLKRNAYGFRDDDYFKLRLFAL</sequence>
<dbReference type="InterPro" id="IPR002560">
    <property type="entry name" value="Transposase_DDE"/>
</dbReference>
<dbReference type="AlphaFoldDB" id="A0A938WW40"/>
<dbReference type="Proteomes" id="UP000706891">
    <property type="component" value="Unassembled WGS sequence"/>
</dbReference>
<dbReference type="Pfam" id="PF13542">
    <property type="entry name" value="HTH_Tnp_ISL3"/>
    <property type="match status" value="1"/>
</dbReference>
<evidence type="ECO:0000313" key="4">
    <source>
        <dbReference type="Proteomes" id="UP000706891"/>
    </source>
</evidence>
<dbReference type="EMBL" id="JACJJG010000209">
    <property type="protein sequence ID" value="MBM6675050.1"/>
    <property type="molecule type" value="Genomic_DNA"/>
</dbReference>
<evidence type="ECO:0000259" key="1">
    <source>
        <dbReference type="Pfam" id="PF01610"/>
    </source>
</evidence>
<reference evidence="3" key="1">
    <citation type="submission" date="2020-08" db="EMBL/GenBank/DDBJ databases">
        <authorList>
            <person name="Cejkova D."/>
            <person name="Kubasova T."/>
            <person name="Jahodarova E."/>
            <person name="Rychlik I."/>
        </authorList>
    </citation>
    <scope>NUCLEOTIDE SEQUENCE</scope>
    <source>
        <strain evidence="3">An824</strain>
    </source>
</reference>
<proteinExistence type="predicted"/>
<evidence type="ECO:0000259" key="2">
    <source>
        <dbReference type="Pfam" id="PF13542"/>
    </source>
</evidence>
<dbReference type="NCBIfam" id="NF033550">
    <property type="entry name" value="transpos_ISL3"/>
    <property type="match status" value="1"/>
</dbReference>
<feature type="domain" description="Transposase IS204/IS1001/IS1096/IS1165 DDE" evidence="1">
    <location>
        <begin position="153"/>
        <end position="391"/>
    </location>
</feature>
<reference evidence="3" key="2">
    <citation type="journal article" date="2021" name="Sci. Rep.">
        <title>The distribution of antibiotic resistance genes in chicken gut microbiota commensals.</title>
        <authorList>
            <person name="Juricova H."/>
            <person name="Matiasovicova J."/>
            <person name="Kubasova T."/>
            <person name="Cejkova D."/>
            <person name="Rychlik I."/>
        </authorList>
    </citation>
    <scope>NUCLEOTIDE SEQUENCE</scope>
    <source>
        <strain evidence="3">An824</strain>
    </source>
</reference>
<dbReference type="InterPro" id="IPR047951">
    <property type="entry name" value="Transpos_ISL3"/>
</dbReference>
<dbReference type="Pfam" id="PF01610">
    <property type="entry name" value="DDE_Tnp_ISL3"/>
    <property type="match status" value="1"/>
</dbReference>
<dbReference type="RefSeq" id="WP_205106079.1">
    <property type="nucleotide sequence ID" value="NZ_JACJJG010000209.1"/>
</dbReference>
<comment type="caution">
    <text evidence="3">The sequence shown here is derived from an EMBL/GenBank/DDBJ whole genome shotgun (WGS) entry which is preliminary data.</text>
</comment>
<dbReference type="InterPro" id="IPR032877">
    <property type="entry name" value="Transposase_HTH"/>
</dbReference>
<keyword evidence="4" id="KW-1185">Reference proteome</keyword>
<name>A0A938WW40_9BACT</name>
<dbReference type="PANTHER" id="PTHR33498">
    <property type="entry name" value="TRANSPOSASE FOR INSERTION SEQUENCE ELEMENT IS1557"/>
    <property type="match status" value="1"/>
</dbReference>
<feature type="non-terminal residue" evidence="3">
    <location>
        <position position="394"/>
    </location>
</feature>
<evidence type="ECO:0000313" key="3">
    <source>
        <dbReference type="EMBL" id="MBM6675050.1"/>
    </source>
</evidence>
<gene>
    <name evidence="3" type="ORF">H6A34_14400</name>
</gene>